<dbReference type="Pfam" id="PF03018">
    <property type="entry name" value="Dirigent"/>
    <property type="match status" value="1"/>
</dbReference>
<dbReference type="EMBL" id="CM035429">
    <property type="protein sequence ID" value="KAH7300394.1"/>
    <property type="molecule type" value="Genomic_DNA"/>
</dbReference>
<evidence type="ECO:0000256" key="3">
    <source>
        <dbReference type="ARBA" id="ARBA00022525"/>
    </source>
</evidence>
<sequence length="188" mass="20386">MEVGGLVSRPLLALMVVLLIICTLGSEVADAKCKTKKRKLSFYLQQEIGLNELIMVPSARAPVNGTATGFGLEMVYEFTMTKTKDPSSAVMGYVRGTAIAVNNTAAATVFFVSNVVHIDYKGTTGTLSQQAEGVFTETSWEFSVLGGTGDFRNAVGYSIGKPVSSSRTPSGRLHVVTRYRIYLWLRQC</sequence>
<dbReference type="InterPro" id="IPR004265">
    <property type="entry name" value="Dirigent"/>
</dbReference>
<dbReference type="PANTHER" id="PTHR21495">
    <property type="entry name" value="NUCLEOPORIN-RELATED"/>
    <property type="match status" value="1"/>
</dbReference>
<proteinExistence type="inferred from homology"/>
<dbReference type="GO" id="GO:0048046">
    <property type="term" value="C:apoplast"/>
    <property type="evidence" value="ECO:0007669"/>
    <property type="project" value="UniProtKB-SubCell"/>
</dbReference>
<evidence type="ECO:0000313" key="5">
    <source>
        <dbReference type="EMBL" id="KAH7300394.1"/>
    </source>
</evidence>
<reference evidence="5" key="1">
    <citation type="submission" date="2021-08" db="EMBL/GenBank/DDBJ databases">
        <title>WGS assembly of Ceratopteris richardii.</title>
        <authorList>
            <person name="Marchant D.B."/>
            <person name="Chen G."/>
            <person name="Jenkins J."/>
            <person name="Shu S."/>
            <person name="Leebens-Mack J."/>
            <person name="Grimwood J."/>
            <person name="Schmutz J."/>
            <person name="Soltis P."/>
            <person name="Soltis D."/>
            <person name="Chen Z.-H."/>
        </authorList>
    </citation>
    <scope>NUCLEOTIDE SEQUENCE</scope>
    <source>
        <strain evidence="5">Whitten #5841</strain>
        <tissue evidence="5">Leaf</tissue>
    </source>
</reference>
<protein>
    <recommendedName>
        <fullName evidence="4">Dirigent protein</fullName>
    </recommendedName>
</protein>
<gene>
    <name evidence="5" type="ORF">KP509_24G060400</name>
</gene>
<keyword evidence="4" id="KW-0052">Apoplast</keyword>
<evidence type="ECO:0000256" key="4">
    <source>
        <dbReference type="RuleBase" id="RU363099"/>
    </source>
</evidence>
<dbReference type="GO" id="GO:0009699">
    <property type="term" value="P:phenylpropanoid biosynthetic process"/>
    <property type="evidence" value="ECO:0007669"/>
    <property type="project" value="UniProtKB-ARBA"/>
</dbReference>
<feature type="signal peptide" evidence="4">
    <location>
        <begin position="1"/>
        <end position="25"/>
    </location>
</feature>
<comment type="caution">
    <text evidence="5">The sequence shown here is derived from an EMBL/GenBank/DDBJ whole genome shotgun (WGS) entry which is preliminary data.</text>
</comment>
<name>A0A8T2RXF5_CERRI</name>
<comment type="subunit">
    <text evidence="2 4">Homodimer.</text>
</comment>
<evidence type="ECO:0000313" key="6">
    <source>
        <dbReference type="Proteomes" id="UP000825935"/>
    </source>
</evidence>
<keyword evidence="6" id="KW-1185">Reference proteome</keyword>
<feature type="chain" id="PRO_5035960128" description="Dirigent protein" evidence="4">
    <location>
        <begin position="26"/>
        <end position="188"/>
    </location>
</feature>
<evidence type="ECO:0000256" key="1">
    <source>
        <dbReference type="ARBA" id="ARBA00010746"/>
    </source>
</evidence>
<dbReference type="AlphaFoldDB" id="A0A8T2RXF5"/>
<dbReference type="Proteomes" id="UP000825935">
    <property type="component" value="Chromosome 24"/>
</dbReference>
<accession>A0A8T2RXF5</accession>
<comment type="similarity">
    <text evidence="1 4">Belongs to the plant dirigent protein family.</text>
</comment>
<evidence type="ECO:0000256" key="2">
    <source>
        <dbReference type="ARBA" id="ARBA00011738"/>
    </source>
</evidence>
<keyword evidence="3 4" id="KW-0964">Secreted</keyword>
<comment type="function">
    <text evidence="4">Dirigent proteins impart stereoselectivity on the phenoxy radical-coupling reaction, yielding optically active lignans from two molecules of coniferyl alcohol in the biosynthesis of lignans, flavonolignans, and alkaloids and thus plays a central role in plant secondary metabolism.</text>
</comment>
<dbReference type="OrthoDB" id="869757at2759"/>
<dbReference type="Gene3D" id="2.40.480.10">
    <property type="entry name" value="Allene oxide cyclase-like"/>
    <property type="match status" value="1"/>
</dbReference>
<dbReference type="InterPro" id="IPR044859">
    <property type="entry name" value="Allene_oxi_cyc_Dirigent"/>
</dbReference>
<keyword evidence="4" id="KW-0732">Signal</keyword>
<organism evidence="5 6">
    <name type="scientific">Ceratopteris richardii</name>
    <name type="common">Triangle waterfern</name>
    <dbReference type="NCBI Taxonomy" id="49495"/>
    <lineage>
        <taxon>Eukaryota</taxon>
        <taxon>Viridiplantae</taxon>
        <taxon>Streptophyta</taxon>
        <taxon>Embryophyta</taxon>
        <taxon>Tracheophyta</taxon>
        <taxon>Polypodiopsida</taxon>
        <taxon>Polypodiidae</taxon>
        <taxon>Polypodiales</taxon>
        <taxon>Pteridineae</taxon>
        <taxon>Pteridaceae</taxon>
        <taxon>Parkerioideae</taxon>
        <taxon>Ceratopteris</taxon>
    </lineage>
</organism>
<comment type="subcellular location">
    <subcellularLocation>
        <location evidence="4">Secreted</location>
        <location evidence="4">Extracellular space</location>
        <location evidence="4">Apoplast</location>
    </subcellularLocation>
</comment>